<keyword evidence="1" id="KW-0521">NADP</keyword>
<dbReference type="RefSeq" id="WP_126636419.1">
    <property type="nucleotide sequence ID" value="NZ_BIFH01000015.1"/>
</dbReference>
<evidence type="ECO:0000256" key="1">
    <source>
        <dbReference type="ARBA" id="ARBA00022857"/>
    </source>
</evidence>
<dbReference type="GO" id="GO:0070402">
    <property type="term" value="F:NADPH binding"/>
    <property type="evidence" value="ECO:0007669"/>
    <property type="project" value="TreeGrafter"/>
</dbReference>
<evidence type="ECO:0000313" key="4">
    <source>
        <dbReference type="EMBL" id="GCD94210.1"/>
    </source>
</evidence>
<dbReference type="AlphaFoldDB" id="A0A401YHY6"/>
<dbReference type="Gene3D" id="3.90.180.10">
    <property type="entry name" value="Medium-chain alcohol dehydrogenases, catalytic domain"/>
    <property type="match status" value="1"/>
</dbReference>
<dbReference type="Pfam" id="PF00107">
    <property type="entry name" value="ADH_zinc_N"/>
    <property type="match status" value="1"/>
</dbReference>
<keyword evidence="2" id="KW-0560">Oxidoreductase</keyword>
<dbReference type="SUPFAM" id="SSF51735">
    <property type="entry name" value="NAD(P)-binding Rossmann-fold domains"/>
    <property type="match status" value="1"/>
</dbReference>
<reference evidence="4 5" key="1">
    <citation type="submission" date="2018-12" db="EMBL/GenBank/DDBJ databases">
        <title>Draft genome sequence of Embleya hyalina NBRC 13850T.</title>
        <authorList>
            <person name="Komaki H."/>
            <person name="Hosoyama A."/>
            <person name="Kimura A."/>
            <person name="Ichikawa N."/>
            <person name="Tamura T."/>
        </authorList>
    </citation>
    <scope>NUCLEOTIDE SEQUENCE [LARGE SCALE GENOMIC DNA]</scope>
    <source>
        <strain evidence="4 5">NBRC 13850</strain>
    </source>
</reference>
<dbReference type="Pfam" id="PF08240">
    <property type="entry name" value="ADH_N"/>
    <property type="match status" value="1"/>
</dbReference>
<feature type="domain" description="Enoyl reductase (ER)" evidence="3">
    <location>
        <begin position="10"/>
        <end position="324"/>
    </location>
</feature>
<accession>A0A401YHY6</accession>
<sequence>MRALLMTEPGDARRSRIGDVEVPRPGAGEVAIDVAYAGLNFMDVMARRGDPGYVRSWPYRPGLEVAGTVREVGADVVGLAVGDRVAAVPDGGGLAEVAIARAGLTMTVPAEVSLRTAAAVPLGLATAMLLLAEAGRFAPGDSVLVHSASGGIGSALAQLVPLLGGGRLIGTVGRAEKVEAARKSGYDEVFVRDEADAEAIRAANEGHGVDVILDPLGTSALDLDLDAAATGARIVLFGNASGGALDPMPPAGRLIGGNITVTGFSHRGLVAGAPRRVARAIRGTLDLLAGDRLDFPVTELSSLAEVPAAHDLLAAGRGAGKYVVRVTG</sequence>
<proteinExistence type="predicted"/>
<gene>
    <name evidence="4" type="primary">qor_2</name>
    <name evidence="4" type="ORF">EHYA_01869</name>
</gene>
<dbReference type="InterPro" id="IPR036291">
    <property type="entry name" value="NAD(P)-bd_dom_sf"/>
</dbReference>
<protein>
    <submittedName>
        <fullName evidence="4">NADPH:quinone reductase</fullName>
    </submittedName>
</protein>
<dbReference type="InterPro" id="IPR011032">
    <property type="entry name" value="GroES-like_sf"/>
</dbReference>
<evidence type="ECO:0000259" key="3">
    <source>
        <dbReference type="SMART" id="SM00829"/>
    </source>
</evidence>
<evidence type="ECO:0000313" key="5">
    <source>
        <dbReference type="Proteomes" id="UP000286931"/>
    </source>
</evidence>
<dbReference type="SUPFAM" id="SSF50129">
    <property type="entry name" value="GroES-like"/>
    <property type="match status" value="1"/>
</dbReference>
<dbReference type="InterPro" id="IPR013149">
    <property type="entry name" value="ADH-like_C"/>
</dbReference>
<dbReference type="GO" id="GO:0016651">
    <property type="term" value="F:oxidoreductase activity, acting on NAD(P)H"/>
    <property type="evidence" value="ECO:0007669"/>
    <property type="project" value="TreeGrafter"/>
</dbReference>
<evidence type="ECO:0000256" key="2">
    <source>
        <dbReference type="ARBA" id="ARBA00023002"/>
    </source>
</evidence>
<dbReference type="OrthoDB" id="9805883at2"/>
<dbReference type="SMART" id="SM00829">
    <property type="entry name" value="PKS_ER"/>
    <property type="match status" value="1"/>
</dbReference>
<dbReference type="Gene3D" id="3.40.50.720">
    <property type="entry name" value="NAD(P)-binding Rossmann-like Domain"/>
    <property type="match status" value="1"/>
</dbReference>
<dbReference type="EMBL" id="BIFH01000015">
    <property type="protein sequence ID" value="GCD94210.1"/>
    <property type="molecule type" value="Genomic_DNA"/>
</dbReference>
<dbReference type="InterPro" id="IPR013154">
    <property type="entry name" value="ADH-like_N"/>
</dbReference>
<dbReference type="InterPro" id="IPR020843">
    <property type="entry name" value="ER"/>
</dbReference>
<keyword evidence="5" id="KW-1185">Reference proteome</keyword>
<organism evidence="4 5">
    <name type="scientific">Embleya hyalina</name>
    <dbReference type="NCBI Taxonomy" id="516124"/>
    <lineage>
        <taxon>Bacteria</taxon>
        <taxon>Bacillati</taxon>
        <taxon>Actinomycetota</taxon>
        <taxon>Actinomycetes</taxon>
        <taxon>Kitasatosporales</taxon>
        <taxon>Streptomycetaceae</taxon>
        <taxon>Embleya</taxon>
    </lineage>
</organism>
<name>A0A401YHY6_9ACTN</name>
<dbReference type="PANTHER" id="PTHR48106">
    <property type="entry name" value="QUINONE OXIDOREDUCTASE PIG3-RELATED"/>
    <property type="match status" value="1"/>
</dbReference>
<dbReference type="Proteomes" id="UP000286931">
    <property type="component" value="Unassembled WGS sequence"/>
</dbReference>
<comment type="caution">
    <text evidence="4">The sequence shown here is derived from an EMBL/GenBank/DDBJ whole genome shotgun (WGS) entry which is preliminary data.</text>
</comment>